<dbReference type="CDD" id="cd01389">
    <property type="entry name" value="HMG-box_ROX1-like"/>
    <property type="match status" value="1"/>
</dbReference>
<feature type="compositionally biased region" description="Low complexity" evidence="4">
    <location>
        <begin position="14"/>
        <end position="27"/>
    </location>
</feature>
<evidence type="ECO:0000256" key="2">
    <source>
        <dbReference type="ARBA" id="ARBA00023163"/>
    </source>
</evidence>
<name>A0A1M2VDN2_TRAPU</name>
<keyword evidence="1 3" id="KW-0238">DNA-binding</keyword>
<evidence type="ECO:0000313" key="6">
    <source>
        <dbReference type="EMBL" id="OJT05761.1"/>
    </source>
</evidence>
<evidence type="ECO:0000256" key="4">
    <source>
        <dbReference type="SAM" id="MobiDB-lite"/>
    </source>
</evidence>
<accession>A0A1M2VDN2</accession>
<reference evidence="6 7" key="1">
    <citation type="submission" date="2016-10" db="EMBL/GenBank/DDBJ databases">
        <title>Genome sequence of the basidiomycete white-rot fungus Trametes pubescens.</title>
        <authorList>
            <person name="Makela M.R."/>
            <person name="Granchi Z."/>
            <person name="Peng M."/>
            <person name="De Vries R.P."/>
            <person name="Grigoriev I."/>
            <person name="Riley R."/>
            <person name="Hilden K."/>
        </authorList>
    </citation>
    <scope>NUCLEOTIDE SEQUENCE [LARGE SCALE GENOMIC DNA]</scope>
    <source>
        <strain evidence="6 7">FBCC735</strain>
    </source>
</reference>
<evidence type="ECO:0000256" key="3">
    <source>
        <dbReference type="PROSITE-ProRule" id="PRU00267"/>
    </source>
</evidence>
<keyword evidence="3" id="KW-0539">Nucleus</keyword>
<dbReference type="Proteomes" id="UP000184267">
    <property type="component" value="Unassembled WGS sequence"/>
</dbReference>
<dbReference type="GO" id="GO:0000978">
    <property type="term" value="F:RNA polymerase II cis-regulatory region sequence-specific DNA binding"/>
    <property type="evidence" value="ECO:0007669"/>
    <property type="project" value="TreeGrafter"/>
</dbReference>
<dbReference type="SMART" id="SM00398">
    <property type="entry name" value="HMG"/>
    <property type="match status" value="1"/>
</dbReference>
<dbReference type="PROSITE" id="PS50118">
    <property type="entry name" value="HMG_BOX_2"/>
    <property type="match status" value="1"/>
</dbReference>
<dbReference type="AlphaFoldDB" id="A0A1M2VDN2"/>
<dbReference type="OrthoDB" id="6247875at2759"/>
<evidence type="ECO:0000313" key="7">
    <source>
        <dbReference type="Proteomes" id="UP000184267"/>
    </source>
</evidence>
<dbReference type="SUPFAM" id="SSF47095">
    <property type="entry name" value="HMG-box"/>
    <property type="match status" value="1"/>
</dbReference>
<keyword evidence="7" id="KW-1185">Reference proteome</keyword>
<dbReference type="STRING" id="154538.A0A1M2VDN2"/>
<dbReference type="EMBL" id="MNAD01001389">
    <property type="protein sequence ID" value="OJT05761.1"/>
    <property type="molecule type" value="Genomic_DNA"/>
</dbReference>
<evidence type="ECO:0000259" key="5">
    <source>
        <dbReference type="PROSITE" id="PS50118"/>
    </source>
</evidence>
<feature type="compositionally biased region" description="Basic residues" evidence="4">
    <location>
        <begin position="1"/>
        <end position="11"/>
    </location>
</feature>
<organism evidence="6 7">
    <name type="scientific">Trametes pubescens</name>
    <name type="common">White-rot fungus</name>
    <dbReference type="NCBI Taxonomy" id="154538"/>
    <lineage>
        <taxon>Eukaryota</taxon>
        <taxon>Fungi</taxon>
        <taxon>Dikarya</taxon>
        <taxon>Basidiomycota</taxon>
        <taxon>Agaricomycotina</taxon>
        <taxon>Agaricomycetes</taxon>
        <taxon>Polyporales</taxon>
        <taxon>Polyporaceae</taxon>
        <taxon>Trametes</taxon>
    </lineage>
</organism>
<feature type="region of interest" description="Disordered" evidence="4">
    <location>
        <begin position="155"/>
        <end position="184"/>
    </location>
</feature>
<dbReference type="InterPro" id="IPR036910">
    <property type="entry name" value="HMG_box_dom_sf"/>
</dbReference>
<proteinExistence type="predicted"/>
<comment type="caution">
    <text evidence="6">The sequence shown here is derived from an EMBL/GenBank/DDBJ whole genome shotgun (WGS) entry which is preliminary data.</text>
</comment>
<protein>
    <recommendedName>
        <fullName evidence="5">HMG box domain-containing protein</fullName>
    </recommendedName>
</protein>
<dbReference type="Pfam" id="PF00505">
    <property type="entry name" value="HMG_box"/>
    <property type="match status" value="1"/>
</dbReference>
<dbReference type="GO" id="GO:0005634">
    <property type="term" value="C:nucleus"/>
    <property type="evidence" value="ECO:0007669"/>
    <property type="project" value="UniProtKB-UniRule"/>
</dbReference>
<gene>
    <name evidence="6" type="ORF">TRAPUB_3388</name>
</gene>
<dbReference type="GO" id="GO:0030154">
    <property type="term" value="P:cell differentiation"/>
    <property type="evidence" value="ECO:0007669"/>
    <property type="project" value="TreeGrafter"/>
</dbReference>
<keyword evidence="2" id="KW-0804">Transcription</keyword>
<evidence type="ECO:0000256" key="1">
    <source>
        <dbReference type="ARBA" id="ARBA00023125"/>
    </source>
</evidence>
<dbReference type="Gene3D" id="1.10.30.10">
    <property type="entry name" value="High mobility group box domain"/>
    <property type="match status" value="1"/>
</dbReference>
<feature type="domain" description="HMG box" evidence="5">
    <location>
        <begin position="41"/>
        <end position="112"/>
    </location>
</feature>
<dbReference type="InterPro" id="IPR009071">
    <property type="entry name" value="HMG_box_dom"/>
</dbReference>
<feature type="region of interest" description="Disordered" evidence="4">
    <location>
        <begin position="1"/>
        <end position="40"/>
    </location>
</feature>
<feature type="DNA-binding region" description="HMG box" evidence="3">
    <location>
        <begin position="41"/>
        <end position="112"/>
    </location>
</feature>
<sequence>MPPSRNQRKDHKAPAPTAIATATPAVANSTLTPPSAPEEHIKRPLNDFFLFRQEIRARLKSAQARQSSKPESTLSGIFSNLWANAPDCVHRYYKQAANAAKAEHERKYPNYKYSPLTKEQKLAKRKADKAAAKAAKDAAKAAAVLDPTQLAALPRASMRRARKAQTSTASDAPPVAGPSRLGPDAAAALPGDAALLLLPDPEVEEWLLAQIAELTSSGETVTVEATAPAFPPAPVPGPSQSMVPSVPLALGAYPWSAPIQGSSSQVLDGDVVSGPATGSPELSGVLDPFGLSREWLGRPPRHYFDPEFPTHLPVAGSVEPIDWQDALYALDCARSGNGEAWVAPPPQMDTGVSLPGFGPAPGAAYDYPPANGHDMLAPVMNAPAVYQAMDQTAVDAALPYALEYALDPLAQEPLAVAESPLYQSPSPPVTEPVDYAPAASPGFAFTDPSQPSIGGSEDLQQFYDVMKAIDEVFATLGVPMEPLL</sequence>
<dbReference type="PANTHER" id="PTHR10270:SF161">
    <property type="entry name" value="SEX-DETERMINING REGION Y PROTEIN"/>
    <property type="match status" value="1"/>
</dbReference>
<dbReference type="InterPro" id="IPR050140">
    <property type="entry name" value="SRY-related_HMG-box_TF-like"/>
</dbReference>
<dbReference type="PANTHER" id="PTHR10270">
    <property type="entry name" value="SOX TRANSCRIPTION FACTOR"/>
    <property type="match status" value="1"/>
</dbReference>
<dbReference type="GO" id="GO:0001228">
    <property type="term" value="F:DNA-binding transcription activator activity, RNA polymerase II-specific"/>
    <property type="evidence" value="ECO:0007669"/>
    <property type="project" value="TreeGrafter"/>
</dbReference>